<gene>
    <name evidence="10" type="ORF">Ocin01_07258</name>
</gene>
<dbReference type="Gene3D" id="2.30.42.10">
    <property type="match status" value="1"/>
</dbReference>
<dbReference type="FunFam" id="3.10.20.90:FF:000210">
    <property type="entry name" value="Putative Sorting nexin-27"/>
    <property type="match status" value="1"/>
</dbReference>
<protein>
    <submittedName>
        <fullName evidence="10">Sorting nexin-27</fullName>
    </submittedName>
</protein>
<evidence type="ECO:0000256" key="5">
    <source>
        <dbReference type="ARBA" id="ARBA00023136"/>
    </source>
</evidence>
<evidence type="ECO:0000256" key="1">
    <source>
        <dbReference type="ARBA" id="ARBA00004184"/>
    </source>
</evidence>
<dbReference type="Gene3D" id="1.20.80.60">
    <property type="match status" value="1"/>
</dbReference>
<comment type="subcellular location">
    <subcellularLocation>
        <location evidence="2">Early endosome</location>
    </subcellularLocation>
    <subcellularLocation>
        <location evidence="1">Endomembrane system</location>
        <topology evidence="1">Peripheral membrane protein</topology>
    </subcellularLocation>
</comment>
<evidence type="ECO:0000259" key="7">
    <source>
        <dbReference type="PROSITE" id="PS50106"/>
    </source>
</evidence>
<dbReference type="PROSITE" id="PS50106">
    <property type="entry name" value="PDZ"/>
    <property type="match status" value="1"/>
</dbReference>
<sequence length="536" mass="61048">MSDDATNGATNPNPWSPRVVTIYKSETGFGFNVRGQVSEGGQLRSINGELYAPLQHVSAVLEGGAAEAAGIRKGDRILEVNGVNVEGATHRQVVDLIKSGGDVLTLTVISVSPQEAERLEPNEETTNFPSYDYSEKRSLPISIPDYQYKYNEKTGERYVTYNIYMAGRHLCSRRYKEFSNLHTNLKKEFVGFNFPKLPSKWPFALNDQQLDSRRRGLEQYLEKVCAVRVIAESDIMQEFLTDDEQGSTTKVDLKILLPDREVVSVNVPKNANADDVYRALVMKSHLSPEASKYFYLFEIVEYNFERKLAPNEFPHNLYIQNYSTATSTCICIRKWLFTISREVSLANDEQITTYFFWQAVDDVNRGHIKAADRLYQLKALQDASRKHEYLKLARQLEGYGSIVFPHCPCDSRKEGHVIAIISAANFELQACKEDGTLESQIIQFSWSSIIQWDVDDEGMAFAFQYQRPDKPARWVKIFTTYFHFMNDCFERLKEEVICGKKDNHHHNLHSNSNNATGKGSHAQAEDELASTTPSTF</sequence>
<dbReference type="InterPro" id="IPR001683">
    <property type="entry name" value="PX_dom"/>
</dbReference>
<feature type="domain" description="Ras-associating" evidence="9">
    <location>
        <begin position="249"/>
        <end position="337"/>
    </location>
</feature>
<dbReference type="SUPFAM" id="SSF50156">
    <property type="entry name" value="PDZ domain-like"/>
    <property type="match status" value="1"/>
</dbReference>
<dbReference type="STRING" id="48709.A0A1D2N2Z4"/>
<feature type="region of interest" description="Disordered" evidence="6">
    <location>
        <begin position="508"/>
        <end position="536"/>
    </location>
</feature>
<comment type="caution">
    <text evidence="10">The sequence shown here is derived from an EMBL/GenBank/DDBJ whole genome shotgun (WGS) entry which is preliminary data.</text>
</comment>
<dbReference type="SUPFAM" id="SSF64268">
    <property type="entry name" value="PX domain"/>
    <property type="match status" value="1"/>
</dbReference>
<dbReference type="AlphaFoldDB" id="A0A1D2N2Z4"/>
<dbReference type="Gene3D" id="3.30.1520.10">
    <property type="entry name" value="Phox-like domain"/>
    <property type="match status" value="1"/>
</dbReference>
<dbReference type="InterPro" id="IPR037827">
    <property type="entry name" value="SNX27_FERM-like_dom"/>
</dbReference>
<dbReference type="InterPro" id="IPR000159">
    <property type="entry name" value="RA_dom"/>
</dbReference>
<dbReference type="GO" id="GO:0032266">
    <property type="term" value="F:phosphatidylinositol-3-phosphate binding"/>
    <property type="evidence" value="ECO:0007669"/>
    <property type="project" value="InterPro"/>
</dbReference>
<dbReference type="PANTHER" id="PTHR12431:SF19">
    <property type="entry name" value="SORTING NEXIN-27"/>
    <property type="match status" value="1"/>
</dbReference>
<dbReference type="InterPro" id="IPR037835">
    <property type="entry name" value="SNX27_RA"/>
</dbReference>
<dbReference type="Gene3D" id="3.10.20.90">
    <property type="entry name" value="Phosphatidylinositol 3-kinase Catalytic Subunit, Chain A, domain 1"/>
    <property type="match status" value="1"/>
</dbReference>
<evidence type="ECO:0000256" key="6">
    <source>
        <dbReference type="SAM" id="MobiDB-lite"/>
    </source>
</evidence>
<dbReference type="SMART" id="SM00228">
    <property type="entry name" value="PDZ"/>
    <property type="match status" value="1"/>
</dbReference>
<evidence type="ECO:0000259" key="8">
    <source>
        <dbReference type="PROSITE" id="PS50195"/>
    </source>
</evidence>
<dbReference type="InterPro" id="IPR036034">
    <property type="entry name" value="PDZ_sf"/>
</dbReference>
<evidence type="ECO:0000313" key="11">
    <source>
        <dbReference type="Proteomes" id="UP000094527"/>
    </source>
</evidence>
<evidence type="ECO:0000313" key="10">
    <source>
        <dbReference type="EMBL" id="ODM99424.1"/>
    </source>
</evidence>
<reference evidence="10 11" key="1">
    <citation type="journal article" date="2016" name="Genome Biol. Evol.">
        <title>Gene Family Evolution Reflects Adaptation to Soil Environmental Stressors in the Genome of the Collembolan Orchesella cincta.</title>
        <authorList>
            <person name="Faddeeva-Vakhrusheva A."/>
            <person name="Derks M.F."/>
            <person name="Anvar S.Y."/>
            <person name="Agamennone V."/>
            <person name="Suring W."/>
            <person name="Smit S."/>
            <person name="van Straalen N.M."/>
            <person name="Roelofs D."/>
        </authorList>
    </citation>
    <scope>NUCLEOTIDE SEQUENCE [LARGE SCALE GENOMIC DNA]</scope>
    <source>
        <tissue evidence="10">Mixed pool</tissue>
    </source>
</reference>
<dbReference type="PROSITE" id="PS50195">
    <property type="entry name" value="PX"/>
    <property type="match status" value="1"/>
</dbReference>
<dbReference type="Pfam" id="PF00595">
    <property type="entry name" value="PDZ"/>
    <property type="match status" value="1"/>
</dbReference>
<dbReference type="GO" id="GO:0032456">
    <property type="term" value="P:endocytic recycling"/>
    <property type="evidence" value="ECO:0007669"/>
    <property type="project" value="TreeGrafter"/>
</dbReference>
<dbReference type="GO" id="GO:0005769">
    <property type="term" value="C:early endosome"/>
    <property type="evidence" value="ECO:0007669"/>
    <property type="project" value="UniProtKB-SubCell"/>
</dbReference>
<feature type="domain" description="PDZ" evidence="7">
    <location>
        <begin position="19"/>
        <end position="112"/>
    </location>
</feature>
<dbReference type="Pfam" id="PF00788">
    <property type="entry name" value="RA"/>
    <property type="match status" value="1"/>
</dbReference>
<dbReference type="InterPro" id="IPR037833">
    <property type="entry name" value="SNX27_PX"/>
</dbReference>
<dbReference type="Pfam" id="PF00787">
    <property type="entry name" value="PX"/>
    <property type="match status" value="1"/>
</dbReference>
<dbReference type="CDD" id="cd01777">
    <property type="entry name" value="FERM_F1_SNX27"/>
    <property type="match status" value="1"/>
</dbReference>
<dbReference type="InterPro" id="IPR001478">
    <property type="entry name" value="PDZ"/>
</dbReference>
<dbReference type="EMBL" id="LJIJ01000282">
    <property type="protein sequence ID" value="ODM99424.1"/>
    <property type="molecule type" value="Genomic_DNA"/>
</dbReference>
<keyword evidence="5" id="KW-0472">Membrane</keyword>
<accession>A0A1D2N2Z4</accession>
<keyword evidence="4" id="KW-0446">Lipid-binding</keyword>
<dbReference type="OMA" id="PNEFPHN"/>
<organism evidence="10 11">
    <name type="scientific">Orchesella cincta</name>
    <name type="common">Springtail</name>
    <name type="synonym">Podura cincta</name>
    <dbReference type="NCBI Taxonomy" id="48709"/>
    <lineage>
        <taxon>Eukaryota</taxon>
        <taxon>Metazoa</taxon>
        <taxon>Ecdysozoa</taxon>
        <taxon>Arthropoda</taxon>
        <taxon>Hexapoda</taxon>
        <taxon>Collembola</taxon>
        <taxon>Entomobryomorpha</taxon>
        <taxon>Entomobryoidea</taxon>
        <taxon>Orchesellidae</taxon>
        <taxon>Orchesellinae</taxon>
        <taxon>Orchesella</taxon>
    </lineage>
</organism>
<dbReference type="OrthoDB" id="10036828at2759"/>
<dbReference type="InterPro" id="IPR036871">
    <property type="entry name" value="PX_dom_sf"/>
</dbReference>
<dbReference type="PROSITE" id="PS50200">
    <property type="entry name" value="RA"/>
    <property type="match status" value="1"/>
</dbReference>
<dbReference type="GO" id="GO:0006886">
    <property type="term" value="P:intracellular protein transport"/>
    <property type="evidence" value="ECO:0007669"/>
    <property type="project" value="TreeGrafter"/>
</dbReference>
<dbReference type="SUPFAM" id="SSF54236">
    <property type="entry name" value="Ubiquitin-like"/>
    <property type="match status" value="1"/>
</dbReference>
<evidence type="ECO:0000256" key="2">
    <source>
        <dbReference type="ARBA" id="ARBA00004412"/>
    </source>
</evidence>
<keyword evidence="3" id="KW-0967">Endosome</keyword>
<dbReference type="SMART" id="SM00312">
    <property type="entry name" value="PX"/>
    <property type="match status" value="1"/>
</dbReference>
<feature type="domain" description="PX" evidence="8">
    <location>
        <begin position="109"/>
        <end position="247"/>
    </location>
</feature>
<evidence type="ECO:0000256" key="3">
    <source>
        <dbReference type="ARBA" id="ARBA00022753"/>
    </source>
</evidence>
<evidence type="ECO:0000256" key="4">
    <source>
        <dbReference type="ARBA" id="ARBA00023121"/>
    </source>
</evidence>
<dbReference type="CDD" id="cd23070">
    <property type="entry name" value="PDZ_SNX27-like"/>
    <property type="match status" value="1"/>
</dbReference>
<dbReference type="GO" id="GO:0007165">
    <property type="term" value="P:signal transduction"/>
    <property type="evidence" value="ECO:0007669"/>
    <property type="project" value="InterPro"/>
</dbReference>
<evidence type="ECO:0000259" key="9">
    <source>
        <dbReference type="PROSITE" id="PS50200"/>
    </source>
</evidence>
<dbReference type="CDD" id="cd06886">
    <property type="entry name" value="PX_SNX27"/>
    <property type="match status" value="1"/>
</dbReference>
<keyword evidence="11" id="KW-1185">Reference proteome</keyword>
<dbReference type="Proteomes" id="UP000094527">
    <property type="component" value="Unassembled WGS sequence"/>
</dbReference>
<dbReference type="CDD" id="cd13338">
    <property type="entry name" value="FERM-like_C_SNX27"/>
    <property type="match status" value="1"/>
</dbReference>
<dbReference type="FunFam" id="2.30.42.10:FF:000061">
    <property type="entry name" value="sorting nexin-27 isoform X2"/>
    <property type="match status" value="1"/>
</dbReference>
<dbReference type="FunFam" id="3.30.1520.10:FF:000003">
    <property type="entry name" value="sorting nexin-27 isoform X2"/>
    <property type="match status" value="1"/>
</dbReference>
<proteinExistence type="predicted"/>
<dbReference type="InterPro" id="IPR029071">
    <property type="entry name" value="Ubiquitin-like_domsf"/>
</dbReference>
<dbReference type="PANTHER" id="PTHR12431">
    <property type="entry name" value="SORTING NEXIN 17 AND 27"/>
    <property type="match status" value="1"/>
</dbReference>
<name>A0A1D2N2Z4_ORCCI</name>